<proteinExistence type="predicted"/>
<dbReference type="WBParaSite" id="PS1159_v2.g14716.t1">
    <property type="protein sequence ID" value="PS1159_v2.g14716.t1"/>
    <property type="gene ID" value="PS1159_v2.g14716"/>
</dbReference>
<sequence length="120" mass="14334">MYKITAYRITLRQRYQILENIKVLRCLFPAILLHTLISPLGSIILIINSFYPFIKISAATMYIFYNLALLLICLRHFYIFYKNDENQEDETSTVENALGKRIPTSFSSEHYFKNLQQHWY</sequence>
<name>A0AC35F7Z3_9BILA</name>
<organism evidence="1 2">
    <name type="scientific">Panagrolaimus sp. PS1159</name>
    <dbReference type="NCBI Taxonomy" id="55785"/>
    <lineage>
        <taxon>Eukaryota</taxon>
        <taxon>Metazoa</taxon>
        <taxon>Ecdysozoa</taxon>
        <taxon>Nematoda</taxon>
        <taxon>Chromadorea</taxon>
        <taxon>Rhabditida</taxon>
        <taxon>Tylenchina</taxon>
        <taxon>Panagrolaimomorpha</taxon>
        <taxon>Panagrolaimoidea</taxon>
        <taxon>Panagrolaimidae</taxon>
        <taxon>Panagrolaimus</taxon>
    </lineage>
</organism>
<accession>A0AC35F7Z3</accession>
<dbReference type="Proteomes" id="UP000887580">
    <property type="component" value="Unplaced"/>
</dbReference>
<reference evidence="2" key="1">
    <citation type="submission" date="2022-11" db="UniProtKB">
        <authorList>
            <consortium name="WormBaseParasite"/>
        </authorList>
    </citation>
    <scope>IDENTIFICATION</scope>
</reference>
<protein>
    <submittedName>
        <fullName evidence="2">Uncharacterized protein</fullName>
    </submittedName>
</protein>
<evidence type="ECO:0000313" key="2">
    <source>
        <dbReference type="WBParaSite" id="PS1159_v2.g14716.t1"/>
    </source>
</evidence>
<evidence type="ECO:0000313" key="1">
    <source>
        <dbReference type="Proteomes" id="UP000887580"/>
    </source>
</evidence>